<feature type="transmembrane region" description="Helical" evidence="7">
    <location>
        <begin position="498"/>
        <end position="518"/>
    </location>
</feature>
<evidence type="ECO:0000256" key="2">
    <source>
        <dbReference type="ARBA" id="ARBA00022448"/>
    </source>
</evidence>
<dbReference type="GO" id="GO:0016020">
    <property type="term" value="C:membrane"/>
    <property type="evidence" value="ECO:0007669"/>
    <property type="project" value="UniProtKB-SubCell"/>
</dbReference>
<feature type="compositionally biased region" description="Acidic residues" evidence="6">
    <location>
        <begin position="8"/>
        <end position="17"/>
    </location>
</feature>
<feature type="transmembrane region" description="Helical" evidence="7">
    <location>
        <begin position="574"/>
        <end position="592"/>
    </location>
</feature>
<dbReference type="GO" id="GO:0022857">
    <property type="term" value="F:transmembrane transporter activity"/>
    <property type="evidence" value="ECO:0007669"/>
    <property type="project" value="InterPro"/>
</dbReference>
<accession>A0AAN9USN6</accession>
<dbReference type="Proteomes" id="UP001320420">
    <property type="component" value="Unassembled WGS sequence"/>
</dbReference>
<keyword evidence="3 7" id="KW-0812">Transmembrane</keyword>
<dbReference type="AlphaFoldDB" id="A0AAN9USN6"/>
<feature type="transmembrane region" description="Helical" evidence="7">
    <location>
        <begin position="259"/>
        <end position="283"/>
    </location>
</feature>
<dbReference type="InterPro" id="IPR001958">
    <property type="entry name" value="Tet-R_TetA/multi-R_MdtG-like"/>
</dbReference>
<feature type="region of interest" description="Disordered" evidence="6">
    <location>
        <begin position="329"/>
        <end position="355"/>
    </location>
</feature>
<dbReference type="PRINTS" id="PR01035">
    <property type="entry name" value="TCRTETA"/>
</dbReference>
<comment type="caution">
    <text evidence="9">The sequence shown here is derived from an EMBL/GenBank/DDBJ whole genome shotgun (WGS) entry which is preliminary data.</text>
</comment>
<feature type="transmembrane region" description="Helical" evidence="7">
    <location>
        <begin position="216"/>
        <end position="239"/>
    </location>
</feature>
<dbReference type="PROSITE" id="PS50850">
    <property type="entry name" value="MFS"/>
    <property type="match status" value="1"/>
</dbReference>
<evidence type="ECO:0000256" key="7">
    <source>
        <dbReference type="SAM" id="Phobius"/>
    </source>
</evidence>
<dbReference type="SUPFAM" id="SSF103473">
    <property type="entry name" value="MFS general substrate transporter"/>
    <property type="match status" value="1"/>
</dbReference>
<evidence type="ECO:0000256" key="4">
    <source>
        <dbReference type="ARBA" id="ARBA00022989"/>
    </source>
</evidence>
<feature type="transmembrane region" description="Helical" evidence="7">
    <location>
        <begin position="433"/>
        <end position="452"/>
    </location>
</feature>
<evidence type="ECO:0000256" key="5">
    <source>
        <dbReference type="ARBA" id="ARBA00023136"/>
    </source>
</evidence>
<organism evidence="9 10">
    <name type="scientific">Diatrype stigma</name>
    <dbReference type="NCBI Taxonomy" id="117547"/>
    <lineage>
        <taxon>Eukaryota</taxon>
        <taxon>Fungi</taxon>
        <taxon>Dikarya</taxon>
        <taxon>Ascomycota</taxon>
        <taxon>Pezizomycotina</taxon>
        <taxon>Sordariomycetes</taxon>
        <taxon>Xylariomycetidae</taxon>
        <taxon>Xylariales</taxon>
        <taxon>Diatrypaceae</taxon>
        <taxon>Diatrype</taxon>
    </lineage>
</organism>
<dbReference type="EMBL" id="JAKJXP020000018">
    <property type="protein sequence ID" value="KAK7754674.1"/>
    <property type="molecule type" value="Genomic_DNA"/>
</dbReference>
<dbReference type="Pfam" id="PF07690">
    <property type="entry name" value="MFS_1"/>
    <property type="match status" value="1"/>
</dbReference>
<feature type="compositionally biased region" description="Basic and acidic residues" evidence="6">
    <location>
        <begin position="27"/>
        <end position="39"/>
    </location>
</feature>
<evidence type="ECO:0000256" key="3">
    <source>
        <dbReference type="ARBA" id="ARBA00022692"/>
    </source>
</evidence>
<reference evidence="9 10" key="1">
    <citation type="submission" date="2024-02" db="EMBL/GenBank/DDBJ databases">
        <title>De novo assembly and annotation of 12 fungi associated with fruit tree decline syndrome in Ontario, Canada.</title>
        <authorList>
            <person name="Sulman M."/>
            <person name="Ellouze W."/>
            <person name="Ilyukhin E."/>
        </authorList>
    </citation>
    <scope>NUCLEOTIDE SEQUENCE [LARGE SCALE GENOMIC DNA]</scope>
    <source>
        <strain evidence="9 10">M11/M66-122</strain>
    </source>
</reference>
<feature type="transmembrane region" description="Helical" evidence="7">
    <location>
        <begin position="158"/>
        <end position="177"/>
    </location>
</feature>
<dbReference type="InterPro" id="IPR020846">
    <property type="entry name" value="MFS_dom"/>
</dbReference>
<evidence type="ECO:0000256" key="1">
    <source>
        <dbReference type="ARBA" id="ARBA00004141"/>
    </source>
</evidence>
<protein>
    <recommendedName>
        <fullName evidence="8">Major facilitator superfamily (MFS) profile domain-containing protein</fullName>
    </recommendedName>
</protein>
<comment type="subcellular location">
    <subcellularLocation>
        <location evidence="1">Membrane</location>
        <topology evidence="1">Multi-pass membrane protein</topology>
    </subcellularLocation>
</comment>
<feature type="transmembrane region" description="Helical" evidence="7">
    <location>
        <begin position="129"/>
        <end position="146"/>
    </location>
</feature>
<keyword evidence="10" id="KW-1185">Reference proteome</keyword>
<keyword evidence="5 7" id="KW-0472">Membrane</keyword>
<dbReference type="PANTHER" id="PTHR23504">
    <property type="entry name" value="MAJOR FACILITATOR SUPERFAMILY DOMAIN-CONTAINING PROTEIN 10"/>
    <property type="match status" value="1"/>
</dbReference>
<evidence type="ECO:0000259" key="8">
    <source>
        <dbReference type="PROSITE" id="PS50850"/>
    </source>
</evidence>
<feature type="transmembrane region" description="Helical" evidence="7">
    <location>
        <begin position="369"/>
        <end position="398"/>
    </location>
</feature>
<feature type="transmembrane region" description="Helical" evidence="7">
    <location>
        <begin position="464"/>
        <end position="486"/>
    </location>
</feature>
<evidence type="ECO:0000256" key="6">
    <source>
        <dbReference type="SAM" id="MobiDB-lite"/>
    </source>
</evidence>
<sequence length="609" mass="66594">MRPRTPETLDDDEDDILSSDGSGSEKSSLDVDPVHRDENGQDVACGAEALDPDATLPSPGPEQARSAAKPAKEVVAWRDMPMKTQLVVIVLARLSEPLTQTSLQSYMYYQLKWFDPNLPDSAISSQAGILHASFTAAQFFTALLWGRVADSPWFGRKSVIFIGLTGTLISCLGFGFSRSFYQALLFRSLGGVMNGNVGVLRTMISETVREKKYQARAFVLLPMCFNIGVIIGPILGGLLSDPAGSYPDRFGDVEFFHKFPYALPNLVSAIFLCSSLMLVWLFLEETHEALWDKKDYGILLGKKLGGLFKRDKDSIAYTPLRSRSMSIDVELSPSTPRHSSERVGERTPPASKKASHRRRYTTTLPFRRIFTFNVVMTFVSHFFLAFGVGTFNSLWAVFLSTPVYDPARPQPPGFVPQLPFRFTGGLGLSPQKVGSAMALLGTIGIALQLFLYPRLSARLGTLRSYRLFAACFPVAYTAIPFLSLVPSTTPPPGGKTGPAVWAALACLLFVQVIGRTFALPGQTILINNCSPHPSVLGTVHGFGVSVSSFARTVGPVLCGWLYGFGLSHGCIGIVFWVMAGIAVCCLVASFWLREGNGHEIWLEGDEEEE</sequence>
<feature type="region of interest" description="Disordered" evidence="6">
    <location>
        <begin position="1"/>
        <end position="70"/>
    </location>
</feature>
<feature type="domain" description="Major facilitator superfamily (MFS) profile" evidence="8">
    <location>
        <begin position="85"/>
        <end position="597"/>
    </location>
</feature>
<keyword evidence="4 7" id="KW-1133">Transmembrane helix</keyword>
<proteinExistence type="predicted"/>
<dbReference type="Gene3D" id="1.20.1250.20">
    <property type="entry name" value="MFS general substrate transporter like domains"/>
    <property type="match status" value="1"/>
</dbReference>
<name>A0AAN9USN6_9PEZI</name>
<evidence type="ECO:0000313" key="10">
    <source>
        <dbReference type="Proteomes" id="UP001320420"/>
    </source>
</evidence>
<dbReference type="InterPro" id="IPR011701">
    <property type="entry name" value="MFS"/>
</dbReference>
<gene>
    <name evidence="9" type="ORF">SLS62_003231</name>
</gene>
<evidence type="ECO:0000313" key="9">
    <source>
        <dbReference type="EMBL" id="KAK7754674.1"/>
    </source>
</evidence>
<dbReference type="CDD" id="cd17330">
    <property type="entry name" value="MFS_SLC46_TetA_like"/>
    <property type="match status" value="1"/>
</dbReference>
<keyword evidence="2" id="KW-0813">Transport</keyword>
<dbReference type="InterPro" id="IPR036259">
    <property type="entry name" value="MFS_trans_sf"/>
</dbReference>
<dbReference type="PANTHER" id="PTHR23504:SF6">
    <property type="entry name" value="MULTIDRUG TRANSPORTER, PUTATIVE (AFU_ORTHOLOGUE AFUA_4G08740)-RELATED"/>
    <property type="match status" value="1"/>
</dbReference>